<protein>
    <recommendedName>
        <fullName evidence="3">RNA helicase</fullName>
    </recommendedName>
</protein>
<keyword evidence="2" id="KW-1185">Reference proteome</keyword>
<evidence type="ECO:0000313" key="1">
    <source>
        <dbReference type="EnsemblMetazoa" id="GPPI031364-PA"/>
    </source>
</evidence>
<name>A0A1B0BIM7_9MUSC</name>
<dbReference type="Gene3D" id="3.40.50.300">
    <property type="entry name" value="P-loop containing nucleotide triphosphate hydrolases"/>
    <property type="match status" value="1"/>
</dbReference>
<dbReference type="EMBL" id="JXJN01015008">
    <property type="status" value="NOT_ANNOTATED_CDS"/>
    <property type="molecule type" value="Genomic_DNA"/>
</dbReference>
<dbReference type="Proteomes" id="UP000092460">
    <property type="component" value="Unassembled WGS sequence"/>
</dbReference>
<dbReference type="EnsemblMetazoa" id="GPPI031364-RA">
    <property type="protein sequence ID" value="GPPI031364-PA"/>
    <property type="gene ID" value="GPPI031364"/>
</dbReference>
<dbReference type="InterPro" id="IPR027417">
    <property type="entry name" value="P-loop_NTPase"/>
</dbReference>
<dbReference type="EMBL" id="JXJN01015009">
    <property type="status" value="NOT_ANNOTATED_CDS"/>
    <property type="molecule type" value="Genomic_DNA"/>
</dbReference>
<dbReference type="VEuPathDB" id="VectorBase:GPPI031364"/>
<dbReference type="AlphaFoldDB" id="A0A1B0BIM7"/>
<dbReference type="SUPFAM" id="SSF52540">
    <property type="entry name" value="P-loop containing nucleoside triphosphate hydrolases"/>
    <property type="match status" value="1"/>
</dbReference>
<accession>A0A1B0BIM7</accession>
<reference evidence="2" key="1">
    <citation type="submission" date="2015-01" db="EMBL/GenBank/DDBJ databases">
        <authorList>
            <person name="Aksoy S."/>
            <person name="Warren W."/>
            <person name="Wilson R.K."/>
        </authorList>
    </citation>
    <scope>NUCLEOTIDE SEQUENCE [LARGE SCALE GENOMIC DNA]</scope>
    <source>
        <strain evidence="2">IAEA</strain>
    </source>
</reference>
<evidence type="ECO:0008006" key="3">
    <source>
        <dbReference type="Google" id="ProtNLM"/>
    </source>
</evidence>
<proteinExistence type="predicted"/>
<dbReference type="EMBL" id="JXJN01015010">
    <property type="status" value="NOT_ANNOTATED_CDS"/>
    <property type="molecule type" value="Genomic_DNA"/>
</dbReference>
<reference evidence="1" key="2">
    <citation type="submission" date="2020-05" db="UniProtKB">
        <authorList>
            <consortium name="EnsemblMetazoa"/>
        </authorList>
    </citation>
    <scope>IDENTIFICATION</scope>
    <source>
        <strain evidence="1">IAEA</strain>
    </source>
</reference>
<organism evidence="1 2">
    <name type="scientific">Glossina palpalis gambiensis</name>
    <dbReference type="NCBI Taxonomy" id="67801"/>
    <lineage>
        <taxon>Eukaryota</taxon>
        <taxon>Metazoa</taxon>
        <taxon>Ecdysozoa</taxon>
        <taxon>Arthropoda</taxon>
        <taxon>Hexapoda</taxon>
        <taxon>Insecta</taxon>
        <taxon>Pterygota</taxon>
        <taxon>Neoptera</taxon>
        <taxon>Endopterygota</taxon>
        <taxon>Diptera</taxon>
        <taxon>Brachycera</taxon>
        <taxon>Muscomorpha</taxon>
        <taxon>Hippoboscoidea</taxon>
        <taxon>Glossinidae</taxon>
        <taxon>Glossina</taxon>
    </lineage>
</organism>
<sequence length="142" mass="16126">YLNNLQNQFQLFVIISSNLILKFIARSHKKKQTITTVYETTEKNPASSESNCRSTFANVKANNTIPNFFLDIKLLMSRKKWSSLQKPPLSRPVLGVVESMAFELMTPVQASAVPLLMSRKDVSAEAVTGSEKHEPFKCLYWK</sequence>
<evidence type="ECO:0000313" key="2">
    <source>
        <dbReference type="Proteomes" id="UP000092460"/>
    </source>
</evidence>
<dbReference type="STRING" id="67801.A0A1B0BIM7"/>